<evidence type="ECO:0000313" key="4">
    <source>
        <dbReference type="Proteomes" id="UP000002785"/>
    </source>
</evidence>
<dbReference type="eggNOG" id="ENOG5032TAQ">
    <property type="taxonomic scope" value="Bacteria"/>
</dbReference>
<feature type="region of interest" description="Disordered" evidence="1">
    <location>
        <begin position="139"/>
        <end position="165"/>
    </location>
</feature>
<dbReference type="AlphaFoldDB" id="B5I0A4"/>
<keyword evidence="4" id="KW-1185">Reference proteome</keyword>
<dbReference type="NCBIfam" id="NF033537">
    <property type="entry name" value="lasso_biosyn_B2"/>
    <property type="match status" value="1"/>
</dbReference>
<feature type="compositionally biased region" description="Basic residues" evidence="1">
    <location>
        <begin position="145"/>
        <end position="157"/>
    </location>
</feature>
<evidence type="ECO:0000256" key="1">
    <source>
        <dbReference type="SAM" id="MobiDB-lite"/>
    </source>
</evidence>
<proteinExistence type="predicted"/>
<reference evidence="3" key="1">
    <citation type="submission" date="2009-10" db="EMBL/GenBank/DDBJ databases">
        <title>The genome sequence of Streptomyces sviceus strain ATCC 29083.</title>
        <authorList>
            <consortium name="The Broad Institute Genome Sequencing Platform"/>
            <consortium name="Broad Institute Microbial Sequencing Center"/>
            <person name="Fischbach M."/>
            <person name="Godfrey P."/>
            <person name="Ward D."/>
            <person name="Young S."/>
            <person name="Zeng Q."/>
            <person name="Koehrsen M."/>
            <person name="Alvarado L."/>
            <person name="Berlin A.M."/>
            <person name="Bochicchio J."/>
            <person name="Borenstein D."/>
            <person name="Chapman S.B."/>
            <person name="Chen Z."/>
            <person name="Engels R."/>
            <person name="Freedman E."/>
            <person name="Gellesch M."/>
            <person name="Goldberg J."/>
            <person name="Griggs A."/>
            <person name="Gujja S."/>
            <person name="Heilman E.R."/>
            <person name="Heiman D.I."/>
            <person name="Hepburn T.A."/>
            <person name="Howarth C."/>
            <person name="Jen D."/>
            <person name="Larson L."/>
            <person name="Lewis B."/>
            <person name="Mehta T."/>
            <person name="Park D."/>
            <person name="Pearson M."/>
            <person name="Richards J."/>
            <person name="Roberts A."/>
            <person name="Saif S."/>
            <person name="Shea T.D."/>
            <person name="Shenoy N."/>
            <person name="Sisk P."/>
            <person name="Stolte C."/>
            <person name="Sykes S.N."/>
            <person name="Thomson T."/>
            <person name="Walk T."/>
            <person name="White J."/>
            <person name="Yandava C."/>
            <person name="Straight P."/>
            <person name="Clardy J."/>
            <person name="Hung D."/>
            <person name="Kolter R."/>
            <person name="Mekalanos J."/>
            <person name="Walker S."/>
            <person name="Walsh C.T."/>
            <person name="Wieland-Brown L.C."/>
            <person name="Haas B."/>
            <person name="Nusbaum C."/>
            <person name="Birren B."/>
        </authorList>
    </citation>
    <scope>NUCLEOTIDE SEQUENCE [LARGE SCALE GENOMIC DNA]</scope>
    <source>
        <strain evidence="3">ATCC 29083</strain>
    </source>
</reference>
<feature type="domain" description="Microcin J25-processing protein McjB C-terminal" evidence="2">
    <location>
        <begin position="26"/>
        <end position="132"/>
    </location>
</feature>
<dbReference type="InterPro" id="IPR053521">
    <property type="entry name" value="McjB-like"/>
</dbReference>
<sequence>MSIPVAVEGSVPLPWRRRVTARSAAGAARLLVRLPPRRLCQVLRFVSRGSRPADAERALAARQAVVTVSLRCAGIAGCLQRSVATALLCRLAGRWPDWCSGFRTRPFGAHAWVEVDGTAIGEPGDMTLFHTVLSVRHQDRDQHLHQGRRQARRQARAGRHEGRQP</sequence>
<dbReference type="Pfam" id="PF13471">
    <property type="entry name" value="Transglut_core3"/>
    <property type="match status" value="1"/>
</dbReference>
<evidence type="ECO:0000313" key="3">
    <source>
        <dbReference type="EMBL" id="EDY58509.1"/>
    </source>
</evidence>
<protein>
    <recommendedName>
        <fullName evidence="2">Microcin J25-processing protein McjB C-terminal domain-containing protein</fullName>
    </recommendedName>
</protein>
<dbReference type="InterPro" id="IPR032708">
    <property type="entry name" value="McjB_C"/>
</dbReference>
<dbReference type="EMBL" id="CM000951">
    <property type="protein sequence ID" value="EDY58509.1"/>
    <property type="molecule type" value="Genomic_DNA"/>
</dbReference>
<dbReference type="Proteomes" id="UP000002785">
    <property type="component" value="Chromosome"/>
</dbReference>
<dbReference type="RefSeq" id="WP_007385815.1">
    <property type="nucleotide sequence ID" value="NZ_CM000951.1"/>
</dbReference>
<dbReference type="OrthoDB" id="583768at2"/>
<accession>B5I0A4</accession>
<evidence type="ECO:0000259" key="2">
    <source>
        <dbReference type="Pfam" id="PF13471"/>
    </source>
</evidence>
<organism evidence="3 4">
    <name type="scientific">Streptomyces sviceus (strain ATCC 29083 / DSM 924 / JCM 4929 / NBRC 13980 / NCIMB 11184 / NRRL 5439 / UC 5370)</name>
    <dbReference type="NCBI Taxonomy" id="463191"/>
    <lineage>
        <taxon>Bacteria</taxon>
        <taxon>Bacillati</taxon>
        <taxon>Actinomycetota</taxon>
        <taxon>Actinomycetes</taxon>
        <taxon>Kitasatosporales</taxon>
        <taxon>Streptomycetaceae</taxon>
        <taxon>Streptomyces</taxon>
    </lineage>
</organism>
<name>B5I0A4_STRX2</name>
<gene>
    <name evidence="3" type="ORF">SSEG_09674</name>
</gene>
<dbReference type="HOGENOM" id="CLU_148708_0_0_11"/>